<comment type="subcellular location">
    <subcellularLocation>
        <location evidence="1">Cell membrane</location>
        <topology evidence="1">Multi-pass membrane protein</topology>
    </subcellularLocation>
</comment>
<evidence type="ECO:0000313" key="10">
    <source>
        <dbReference type="Proteomes" id="UP000717634"/>
    </source>
</evidence>
<accession>A0ABX1HJC4</accession>
<dbReference type="InterPro" id="IPR050297">
    <property type="entry name" value="LipidA_mod_glycosyltrf_83"/>
</dbReference>
<comment type="caution">
    <text evidence="9">The sequence shown here is derived from an EMBL/GenBank/DDBJ whole genome shotgun (WGS) entry which is preliminary data.</text>
</comment>
<evidence type="ECO:0008006" key="11">
    <source>
        <dbReference type="Google" id="ProtNLM"/>
    </source>
</evidence>
<feature type="transmembrane region" description="Helical" evidence="8">
    <location>
        <begin position="21"/>
        <end position="41"/>
    </location>
</feature>
<evidence type="ECO:0000256" key="1">
    <source>
        <dbReference type="ARBA" id="ARBA00004651"/>
    </source>
</evidence>
<keyword evidence="6 8" id="KW-1133">Transmembrane helix</keyword>
<dbReference type="Proteomes" id="UP000717634">
    <property type="component" value="Unassembled WGS sequence"/>
</dbReference>
<feature type="transmembrane region" description="Helical" evidence="8">
    <location>
        <begin position="106"/>
        <end position="127"/>
    </location>
</feature>
<feature type="transmembrane region" description="Helical" evidence="8">
    <location>
        <begin position="379"/>
        <end position="397"/>
    </location>
</feature>
<name>A0ABX1HJC4_9BACT</name>
<evidence type="ECO:0000313" key="9">
    <source>
        <dbReference type="EMBL" id="NKI89046.1"/>
    </source>
</evidence>
<keyword evidence="4" id="KW-0808">Transferase</keyword>
<dbReference type="EMBL" id="JAAVTK010000003">
    <property type="protein sequence ID" value="NKI89046.1"/>
    <property type="molecule type" value="Genomic_DNA"/>
</dbReference>
<evidence type="ECO:0000256" key="4">
    <source>
        <dbReference type="ARBA" id="ARBA00022679"/>
    </source>
</evidence>
<feature type="transmembrane region" description="Helical" evidence="8">
    <location>
        <begin position="353"/>
        <end position="373"/>
    </location>
</feature>
<evidence type="ECO:0000256" key="5">
    <source>
        <dbReference type="ARBA" id="ARBA00022692"/>
    </source>
</evidence>
<protein>
    <recommendedName>
        <fullName evidence="11">Glycosyltransferase RgtA/B/C/D-like domain-containing protein</fullName>
    </recommendedName>
</protein>
<organism evidence="9 10">
    <name type="scientific">Hymenobacter artigasi</name>
    <dbReference type="NCBI Taxonomy" id="2719616"/>
    <lineage>
        <taxon>Bacteria</taxon>
        <taxon>Pseudomonadati</taxon>
        <taxon>Bacteroidota</taxon>
        <taxon>Cytophagia</taxon>
        <taxon>Cytophagales</taxon>
        <taxon>Hymenobacteraceae</taxon>
        <taxon>Hymenobacter</taxon>
    </lineage>
</organism>
<feature type="transmembrane region" description="Helical" evidence="8">
    <location>
        <begin position="228"/>
        <end position="247"/>
    </location>
</feature>
<gene>
    <name evidence="9" type="ORF">HBN54_001639</name>
</gene>
<feature type="transmembrane region" description="Helical" evidence="8">
    <location>
        <begin position="207"/>
        <end position="223"/>
    </location>
</feature>
<keyword evidence="10" id="KW-1185">Reference proteome</keyword>
<dbReference type="PANTHER" id="PTHR33908:SF11">
    <property type="entry name" value="MEMBRANE PROTEIN"/>
    <property type="match status" value="1"/>
</dbReference>
<keyword evidence="2" id="KW-1003">Cell membrane</keyword>
<feature type="transmembrane region" description="Helical" evidence="8">
    <location>
        <begin position="157"/>
        <end position="179"/>
    </location>
</feature>
<sequence length="416" mass="46490">MTLSSSPLAPGLGPRLWRGHGWLLLALWLMVQVAFLLRYHGPHYANDSARYLEYAANLAEHGYYKIEPGTAPTTIANNGIGNFQYEHNQRYILYPWFQSVWLRLHAGWWGIVLGQLAISGVAARALYQAVRQLLAGRRGAAALATGLFILWPDVQQFNSYLLTESLFISLSVLSFWAFVQVRNGGWRAWATLILLLLLTALVRPNGFVVTGAAVLAGLASLYSQRRRIFWLVVAGAVLATPLAVWWLNYQLVSFFIVETYLRGELMFATPVWAIHPSTPLVLPPPGLGQMSRVLHFAAHNPGFLARLMAGKLLVFFSSVKPYYSLAHKLISILVLWPLYYLAFRGARQARVWLPARAFLVGVPLLQAGVVMLTVDDYDVRFLAPVLPFIFVLAALELQRLWPARTVAKSGSLLARP</sequence>
<feature type="transmembrane region" description="Helical" evidence="8">
    <location>
        <begin position="322"/>
        <end position="341"/>
    </location>
</feature>
<evidence type="ECO:0000256" key="2">
    <source>
        <dbReference type="ARBA" id="ARBA00022475"/>
    </source>
</evidence>
<evidence type="ECO:0000256" key="3">
    <source>
        <dbReference type="ARBA" id="ARBA00022676"/>
    </source>
</evidence>
<dbReference type="PANTHER" id="PTHR33908">
    <property type="entry name" value="MANNOSYLTRANSFERASE YKCB-RELATED"/>
    <property type="match status" value="1"/>
</dbReference>
<feature type="transmembrane region" description="Helical" evidence="8">
    <location>
        <begin position="186"/>
        <end position="201"/>
    </location>
</feature>
<feature type="transmembrane region" description="Helical" evidence="8">
    <location>
        <begin position="134"/>
        <end position="151"/>
    </location>
</feature>
<keyword evidence="5 8" id="KW-0812">Transmembrane</keyword>
<keyword evidence="7 8" id="KW-0472">Membrane</keyword>
<reference evidence="9 10" key="1">
    <citation type="submission" date="2020-03" db="EMBL/GenBank/DDBJ databases">
        <title>Genomic Encyclopedia of Type Strains, Phase IV (KMG-V): Genome sequencing to study the core and pangenomes of soil and plant-associated prokaryotes.</title>
        <authorList>
            <person name="Whitman W."/>
        </authorList>
    </citation>
    <scope>NUCLEOTIDE SEQUENCE [LARGE SCALE GENOMIC DNA]</scope>
    <source>
        <strain evidence="9 10">1B</strain>
    </source>
</reference>
<evidence type="ECO:0000256" key="8">
    <source>
        <dbReference type="SAM" id="Phobius"/>
    </source>
</evidence>
<proteinExistence type="predicted"/>
<evidence type="ECO:0000256" key="7">
    <source>
        <dbReference type="ARBA" id="ARBA00023136"/>
    </source>
</evidence>
<evidence type="ECO:0000256" key="6">
    <source>
        <dbReference type="ARBA" id="ARBA00022989"/>
    </source>
</evidence>
<dbReference type="RefSeq" id="WP_168672671.1">
    <property type="nucleotide sequence ID" value="NZ_JAAVTK010000003.1"/>
</dbReference>
<keyword evidence="3" id="KW-0328">Glycosyltransferase</keyword>